<feature type="compositionally biased region" description="Basic and acidic residues" evidence="1">
    <location>
        <begin position="292"/>
        <end position="306"/>
    </location>
</feature>
<dbReference type="PANTHER" id="PTHR21310:SF13">
    <property type="entry name" value="AMINOGLYCOSIDE PHOSPHOTRANSFERASE DOMAIN-CONTAINING PROTEIN"/>
    <property type="match status" value="1"/>
</dbReference>
<proteinExistence type="predicted"/>
<dbReference type="Gene3D" id="3.90.1200.10">
    <property type="match status" value="1"/>
</dbReference>
<dbReference type="EMBL" id="JBFXLQ010000018">
    <property type="protein sequence ID" value="KAL2867579.1"/>
    <property type="molecule type" value="Genomic_DNA"/>
</dbReference>
<dbReference type="SUPFAM" id="SSF56112">
    <property type="entry name" value="Protein kinase-like (PK-like)"/>
    <property type="match status" value="1"/>
</dbReference>
<keyword evidence="4" id="KW-1185">Reference proteome</keyword>
<accession>A0ABR4LSU2</accession>
<dbReference type="InterPro" id="IPR051678">
    <property type="entry name" value="AGP_Transferase"/>
</dbReference>
<comment type="caution">
    <text evidence="3">The sequence shown here is derived from an EMBL/GenBank/DDBJ whole genome shotgun (WGS) entry which is preliminary data.</text>
</comment>
<organism evidence="3 4">
    <name type="scientific">Aspergillus lucknowensis</name>
    <dbReference type="NCBI Taxonomy" id="176173"/>
    <lineage>
        <taxon>Eukaryota</taxon>
        <taxon>Fungi</taxon>
        <taxon>Dikarya</taxon>
        <taxon>Ascomycota</taxon>
        <taxon>Pezizomycotina</taxon>
        <taxon>Eurotiomycetes</taxon>
        <taxon>Eurotiomycetidae</taxon>
        <taxon>Eurotiales</taxon>
        <taxon>Aspergillaceae</taxon>
        <taxon>Aspergillus</taxon>
        <taxon>Aspergillus subgen. Nidulantes</taxon>
    </lineage>
</organism>
<dbReference type="Proteomes" id="UP001610432">
    <property type="component" value="Unassembled WGS sequence"/>
</dbReference>
<dbReference type="PANTHER" id="PTHR21310">
    <property type="entry name" value="AMINOGLYCOSIDE PHOSPHOTRANSFERASE-RELATED-RELATED"/>
    <property type="match status" value="1"/>
</dbReference>
<feature type="region of interest" description="Disordered" evidence="1">
    <location>
        <begin position="291"/>
        <end position="326"/>
    </location>
</feature>
<reference evidence="3 4" key="1">
    <citation type="submission" date="2024-07" db="EMBL/GenBank/DDBJ databases">
        <title>Section-level genome sequencing and comparative genomics of Aspergillus sections Usti and Cavernicolus.</title>
        <authorList>
            <consortium name="Lawrence Berkeley National Laboratory"/>
            <person name="Nybo J.L."/>
            <person name="Vesth T.C."/>
            <person name="Theobald S."/>
            <person name="Frisvad J.C."/>
            <person name="Larsen T.O."/>
            <person name="Kjaerboelling I."/>
            <person name="Rothschild-Mancinelli K."/>
            <person name="Lyhne E.K."/>
            <person name="Kogle M.E."/>
            <person name="Barry K."/>
            <person name="Clum A."/>
            <person name="Na H."/>
            <person name="Ledsgaard L."/>
            <person name="Lin J."/>
            <person name="Lipzen A."/>
            <person name="Kuo A."/>
            <person name="Riley R."/>
            <person name="Mondo S."/>
            <person name="Labutti K."/>
            <person name="Haridas S."/>
            <person name="Pangalinan J."/>
            <person name="Salamov A.A."/>
            <person name="Simmons B.A."/>
            <person name="Magnuson J.K."/>
            <person name="Chen J."/>
            <person name="Drula E."/>
            <person name="Henrissat B."/>
            <person name="Wiebenga A."/>
            <person name="Lubbers R.J."/>
            <person name="Gomes A.C."/>
            <person name="Macurrencykelacurrency M.R."/>
            <person name="Stajich J."/>
            <person name="Grigoriev I.V."/>
            <person name="Mortensen U.H."/>
            <person name="De Vries R.P."/>
            <person name="Baker S.E."/>
            <person name="Andersen M.R."/>
        </authorList>
    </citation>
    <scope>NUCLEOTIDE SEQUENCE [LARGE SCALE GENOMIC DNA]</scope>
    <source>
        <strain evidence="3 4">CBS 449.75</strain>
    </source>
</reference>
<dbReference type="RefSeq" id="XP_070886558.1">
    <property type="nucleotide sequence ID" value="XM_071032912.1"/>
</dbReference>
<dbReference type="InterPro" id="IPR011009">
    <property type="entry name" value="Kinase-like_dom_sf"/>
</dbReference>
<feature type="domain" description="Aminoglycoside phosphotransferase" evidence="2">
    <location>
        <begin position="49"/>
        <end position="284"/>
    </location>
</feature>
<dbReference type="Pfam" id="PF01636">
    <property type="entry name" value="APH"/>
    <property type="match status" value="1"/>
</dbReference>
<evidence type="ECO:0000259" key="2">
    <source>
        <dbReference type="Pfam" id="PF01636"/>
    </source>
</evidence>
<gene>
    <name evidence="3" type="ORF">BJX67DRAFT_380929</name>
</gene>
<evidence type="ECO:0000313" key="4">
    <source>
        <dbReference type="Proteomes" id="UP001610432"/>
    </source>
</evidence>
<sequence>MAPVPRSGLDWDESGLEIVPVWSREPVLEAITNMCRYKLQTYDSKSCDVSFFAEGAFNKLYLARTSHRDFLMRVSLPVHPHSKTRSEVTTLRFLRREADITVPEIIAFDDSNENKIGFEWILVERMPGISLYKKWRTLTAFQKAALVQRVAEFQAQIFSHSFTGLGTLVASGNGKEDDDQKPRPGQLVAGTFFSSSHLIWMYRDHAAAKEEAEDSDDKKYADFTLKLARRLVSLLPKIFPSIQNPPERSVIWHLDLSLSNILVNEEGEITAVIDWECVSAMPLWMATQPPKFLDDSTREKEPQREDYADESDTESDHMDREVDDSLDDEGKNELFWIYMMEYETTQLRRLYNASMRQFHPGWENQAEDSALKQDFAFYVGMGSI</sequence>
<dbReference type="InterPro" id="IPR002575">
    <property type="entry name" value="Aminoglycoside_PTrfase"/>
</dbReference>
<dbReference type="GeneID" id="98147984"/>
<evidence type="ECO:0000313" key="3">
    <source>
        <dbReference type="EMBL" id="KAL2867579.1"/>
    </source>
</evidence>
<protein>
    <submittedName>
        <fullName evidence="3">Phosphotransferase enzyme family-domain-containing protein</fullName>
    </submittedName>
</protein>
<name>A0ABR4LSU2_9EURO</name>
<evidence type="ECO:0000256" key="1">
    <source>
        <dbReference type="SAM" id="MobiDB-lite"/>
    </source>
</evidence>